<dbReference type="InterPro" id="IPR021113">
    <property type="entry name" value="Acyl-ACP-thioesterase_N"/>
</dbReference>
<comment type="subcellular location">
    <subcellularLocation>
        <location evidence="1 11">Plastid</location>
        <location evidence="1 11">Chloroplast</location>
    </subcellularLocation>
</comment>
<protein>
    <recommendedName>
        <fullName evidence="11">Acyl-[acyl-carrier-protein] hydrolase</fullName>
        <ecNumber evidence="11">3.1.2.-</ecNumber>
    </recommendedName>
</protein>
<dbReference type="STRING" id="906689.A0A2I0VXE0"/>
<keyword evidence="3 11" id="KW-0444">Lipid biosynthesis</keyword>
<dbReference type="PANTHER" id="PTHR31727:SF2">
    <property type="entry name" value="PALMITOYL-ACYL CARRIER PROTEIN THIOESTERASE, CHLOROPLASTIC"/>
    <property type="match status" value="1"/>
</dbReference>
<dbReference type="GO" id="GO:0009507">
    <property type="term" value="C:chloroplast"/>
    <property type="evidence" value="ECO:0007669"/>
    <property type="project" value="UniProtKB-SubCell"/>
</dbReference>
<evidence type="ECO:0000259" key="13">
    <source>
        <dbReference type="Pfam" id="PF12590"/>
    </source>
</evidence>
<dbReference type="GO" id="GO:0016297">
    <property type="term" value="F:fatty acyl-[ACP] hydrolase activity"/>
    <property type="evidence" value="ECO:0007669"/>
    <property type="project" value="InterPro"/>
</dbReference>
<gene>
    <name evidence="15" type="primary">FATB</name>
    <name evidence="15" type="ORF">MA16_Dca025162</name>
</gene>
<evidence type="ECO:0000256" key="8">
    <source>
        <dbReference type="ARBA" id="ARBA00022946"/>
    </source>
</evidence>
<keyword evidence="8" id="KW-0809">Transit peptide</keyword>
<evidence type="ECO:0000256" key="4">
    <source>
        <dbReference type="ARBA" id="ARBA00022528"/>
    </source>
</evidence>
<feature type="domain" description="Acyl-ACP thioesterase N-terminal hotdog" evidence="12">
    <location>
        <begin position="135"/>
        <end position="265"/>
    </location>
</feature>
<keyword evidence="4 11" id="KW-0150">Chloroplast</keyword>
<organism evidence="15 16">
    <name type="scientific">Dendrobium catenatum</name>
    <dbReference type="NCBI Taxonomy" id="906689"/>
    <lineage>
        <taxon>Eukaryota</taxon>
        <taxon>Viridiplantae</taxon>
        <taxon>Streptophyta</taxon>
        <taxon>Embryophyta</taxon>
        <taxon>Tracheophyta</taxon>
        <taxon>Spermatophyta</taxon>
        <taxon>Magnoliopsida</taxon>
        <taxon>Liliopsida</taxon>
        <taxon>Asparagales</taxon>
        <taxon>Orchidaceae</taxon>
        <taxon>Epidendroideae</taxon>
        <taxon>Malaxideae</taxon>
        <taxon>Dendrobiinae</taxon>
        <taxon>Dendrobium</taxon>
    </lineage>
</organism>
<proteinExistence type="inferred from homology"/>
<evidence type="ECO:0000256" key="3">
    <source>
        <dbReference type="ARBA" id="ARBA00022516"/>
    </source>
</evidence>
<dbReference type="Pfam" id="PF01643">
    <property type="entry name" value="Acyl-ACP_TE"/>
    <property type="match status" value="1"/>
</dbReference>
<evidence type="ECO:0000256" key="2">
    <source>
        <dbReference type="ARBA" id="ARBA00006500"/>
    </source>
</evidence>
<evidence type="ECO:0000259" key="14">
    <source>
        <dbReference type="Pfam" id="PF20791"/>
    </source>
</evidence>
<feature type="domain" description="Acyl-ACP-thioesterase N-terminal" evidence="13">
    <location>
        <begin position="1"/>
        <end position="121"/>
    </location>
</feature>
<dbReference type="Pfam" id="PF12590">
    <property type="entry name" value="Acyl-thio_N"/>
    <property type="match status" value="1"/>
</dbReference>
<sequence length="398" mass="45561">MTASIAFSTIFSILSSSQPISTSWMGSFDVSFAFTSGEKAKFAGYAKAFQIKGYVKKANTVTFSFKSELAKIEEDAPSESQKDVLNFTYWRWLLATLMNIKVTIGKQRNVLDWKPRRSELFAASFNHEQVIDKIYVQRNFVKLYEIDATGKASLETIMNLLQETSVNHFKILGFLDDSVRSYPKIGSEKLALIILKMHIQVEHYPSWGDALEVDTWLRCHKKLSMARDWHVCNLKTGQSMIRASSLQYFCTDATRKLSKIPDEIKVELERYYKDTTFILNGDNRKFPKLNFETADYIIDGLTPQWADLDFNMLVNNVKYIRWILESIPMSMLETHQMSSMVLEFKKECRMGDVLQSLAAVSSVSSNSSSEFKIVCRHLLQLKSGPALVEGLTTWVQKV</sequence>
<evidence type="ECO:0000256" key="11">
    <source>
        <dbReference type="RuleBase" id="RU363096"/>
    </source>
</evidence>
<reference evidence="15 16" key="2">
    <citation type="journal article" date="2017" name="Nature">
        <title>The Apostasia genome and the evolution of orchids.</title>
        <authorList>
            <person name="Zhang G.Q."/>
            <person name="Liu K.W."/>
            <person name="Li Z."/>
            <person name="Lohaus R."/>
            <person name="Hsiao Y.Y."/>
            <person name="Niu S.C."/>
            <person name="Wang J.Y."/>
            <person name="Lin Y.C."/>
            <person name="Xu Q."/>
            <person name="Chen L.J."/>
            <person name="Yoshida K."/>
            <person name="Fujiwara S."/>
            <person name="Wang Z.W."/>
            <person name="Zhang Y.Q."/>
            <person name="Mitsuda N."/>
            <person name="Wang M."/>
            <person name="Liu G.H."/>
            <person name="Pecoraro L."/>
            <person name="Huang H.X."/>
            <person name="Xiao X.J."/>
            <person name="Lin M."/>
            <person name="Wu X.Y."/>
            <person name="Wu W.L."/>
            <person name="Chen Y.Y."/>
            <person name="Chang S.B."/>
            <person name="Sakamoto S."/>
            <person name="Ohme-Takagi M."/>
            <person name="Yagi M."/>
            <person name="Zeng S.J."/>
            <person name="Shen C.Y."/>
            <person name="Yeh C.M."/>
            <person name="Luo Y.B."/>
            <person name="Tsai W.C."/>
            <person name="Van de Peer Y."/>
            <person name="Liu Z.J."/>
        </authorList>
    </citation>
    <scope>NUCLEOTIDE SEQUENCE [LARGE SCALE GENOMIC DNA]</scope>
    <source>
        <tissue evidence="15">The whole plant</tissue>
    </source>
</reference>
<evidence type="ECO:0000256" key="7">
    <source>
        <dbReference type="ARBA" id="ARBA00022832"/>
    </source>
</evidence>
<feature type="domain" description="Acyl-ACP thioesterase-like C-terminal" evidence="14">
    <location>
        <begin position="295"/>
        <end position="394"/>
    </location>
</feature>
<keyword evidence="5 11" id="KW-0934">Plastid</keyword>
<dbReference type="GO" id="GO:0000036">
    <property type="term" value="F:acyl carrier activity"/>
    <property type="evidence" value="ECO:0007669"/>
    <property type="project" value="TreeGrafter"/>
</dbReference>
<dbReference type="AlphaFoldDB" id="A0A2I0VXE0"/>
<reference evidence="15 16" key="1">
    <citation type="journal article" date="2016" name="Sci. Rep.">
        <title>The Dendrobium catenatum Lindl. genome sequence provides insights into polysaccharide synthase, floral development and adaptive evolution.</title>
        <authorList>
            <person name="Zhang G.Q."/>
            <person name="Xu Q."/>
            <person name="Bian C."/>
            <person name="Tsai W.C."/>
            <person name="Yeh C.M."/>
            <person name="Liu K.W."/>
            <person name="Yoshida K."/>
            <person name="Zhang L.S."/>
            <person name="Chang S.B."/>
            <person name="Chen F."/>
            <person name="Shi Y."/>
            <person name="Su Y.Y."/>
            <person name="Zhang Y.Q."/>
            <person name="Chen L.J."/>
            <person name="Yin Y."/>
            <person name="Lin M."/>
            <person name="Huang H."/>
            <person name="Deng H."/>
            <person name="Wang Z.W."/>
            <person name="Zhu S.L."/>
            <person name="Zhao X."/>
            <person name="Deng C."/>
            <person name="Niu S.C."/>
            <person name="Huang J."/>
            <person name="Wang M."/>
            <person name="Liu G.H."/>
            <person name="Yang H.J."/>
            <person name="Xiao X.J."/>
            <person name="Hsiao Y.Y."/>
            <person name="Wu W.L."/>
            <person name="Chen Y.Y."/>
            <person name="Mitsuda N."/>
            <person name="Ohme-Takagi M."/>
            <person name="Luo Y.B."/>
            <person name="Van de Peer Y."/>
            <person name="Liu Z.J."/>
        </authorList>
    </citation>
    <scope>NUCLEOTIDE SEQUENCE [LARGE SCALE GENOMIC DNA]</scope>
    <source>
        <tissue evidence="15">The whole plant</tissue>
    </source>
</reference>
<dbReference type="InterPro" id="IPR049427">
    <property type="entry name" value="Acyl-ACP_TE_C"/>
</dbReference>
<evidence type="ECO:0000256" key="1">
    <source>
        <dbReference type="ARBA" id="ARBA00004229"/>
    </source>
</evidence>
<evidence type="ECO:0000256" key="10">
    <source>
        <dbReference type="ARBA" id="ARBA00023160"/>
    </source>
</evidence>
<evidence type="ECO:0000256" key="9">
    <source>
        <dbReference type="ARBA" id="ARBA00023098"/>
    </source>
</evidence>
<keyword evidence="16" id="KW-1185">Reference proteome</keyword>
<comment type="function">
    <text evidence="11">Plays an essential role in chain termination during de novo fatty acid synthesis.</text>
</comment>
<evidence type="ECO:0000256" key="6">
    <source>
        <dbReference type="ARBA" id="ARBA00022801"/>
    </source>
</evidence>
<keyword evidence="7 11" id="KW-0276">Fatty acid metabolism</keyword>
<evidence type="ECO:0000259" key="12">
    <source>
        <dbReference type="Pfam" id="PF01643"/>
    </source>
</evidence>
<keyword evidence="9 11" id="KW-0443">Lipid metabolism</keyword>
<evidence type="ECO:0000256" key="5">
    <source>
        <dbReference type="ARBA" id="ARBA00022640"/>
    </source>
</evidence>
<dbReference type="EC" id="3.1.2.-" evidence="11"/>
<evidence type="ECO:0000313" key="16">
    <source>
        <dbReference type="Proteomes" id="UP000233837"/>
    </source>
</evidence>
<comment type="similarity">
    <text evidence="2 11">Belongs to the acyl-ACP thioesterase family.</text>
</comment>
<name>A0A2I0VXE0_9ASPA</name>
<keyword evidence="10 11" id="KW-0275">Fatty acid biosynthesis</keyword>
<dbReference type="InterPro" id="IPR029069">
    <property type="entry name" value="HotDog_dom_sf"/>
</dbReference>
<dbReference type="CDD" id="cd00586">
    <property type="entry name" value="4HBT"/>
    <property type="match status" value="1"/>
</dbReference>
<dbReference type="PANTHER" id="PTHR31727">
    <property type="entry name" value="OLEOYL-ACYL CARRIER PROTEIN THIOESTERASE 1, CHLOROPLASTIC"/>
    <property type="match status" value="1"/>
</dbReference>
<accession>A0A2I0VXE0</accession>
<dbReference type="InterPro" id="IPR002864">
    <property type="entry name" value="Acyl-ACP_thioesterase_NHD"/>
</dbReference>
<evidence type="ECO:0000313" key="15">
    <source>
        <dbReference type="EMBL" id="PKU68073.1"/>
    </source>
</evidence>
<dbReference type="Pfam" id="PF20791">
    <property type="entry name" value="Acyl-ACP_TE_C"/>
    <property type="match status" value="1"/>
</dbReference>
<dbReference type="EMBL" id="KZ503138">
    <property type="protein sequence ID" value="PKU68073.1"/>
    <property type="molecule type" value="Genomic_DNA"/>
</dbReference>
<keyword evidence="6 11" id="KW-0378">Hydrolase</keyword>
<dbReference type="Gene3D" id="3.10.129.10">
    <property type="entry name" value="Hotdog Thioesterase"/>
    <property type="match status" value="1"/>
</dbReference>
<dbReference type="InterPro" id="IPR045023">
    <property type="entry name" value="FATA/B"/>
</dbReference>
<dbReference type="SUPFAM" id="SSF54637">
    <property type="entry name" value="Thioesterase/thiol ester dehydrase-isomerase"/>
    <property type="match status" value="2"/>
</dbReference>
<dbReference type="Proteomes" id="UP000233837">
    <property type="component" value="Unassembled WGS sequence"/>
</dbReference>